<dbReference type="EMBL" id="BMKI01000006">
    <property type="protein sequence ID" value="GGC96370.1"/>
    <property type="molecule type" value="Genomic_DNA"/>
</dbReference>
<gene>
    <name evidence="2" type="ORF">GCM10011573_27470</name>
</gene>
<reference evidence="3" key="1">
    <citation type="journal article" date="2019" name="Int. J. Syst. Evol. Microbiol.">
        <title>The Global Catalogue of Microorganisms (GCM) 10K type strain sequencing project: providing services to taxonomists for standard genome sequencing and annotation.</title>
        <authorList>
            <consortium name="The Broad Institute Genomics Platform"/>
            <consortium name="The Broad Institute Genome Sequencing Center for Infectious Disease"/>
            <person name="Wu L."/>
            <person name="Ma J."/>
        </authorList>
    </citation>
    <scope>NUCLEOTIDE SEQUENCE [LARGE SCALE GENOMIC DNA]</scope>
    <source>
        <strain evidence="3">CGMCC 1.15942</strain>
    </source>
</reference>
<evidence type="ECO:0000313" key="3">
    <source>
        <dbReference type="Proteomes" id="UP000630615"/>
    </source>
</evidence>
<evidence type="ECO:0000256" key="1">
    <source>
        <dbReference type="SAM" id="Coils"/>
    </source>
</evidence>
<keyword evidence="1" id="KW-0175">Coiled coil</keyword>
<dbReference type="InterPro" id="IPR025014">
    <property type="entry name" value="DUF3958"/>
</dbReference>
<keyword evidence="3" id="KW-1185">Reference proteome</keyword>
<organism evidence="2 3">
    <name type="scientific">Enterococcus wangshanyuanii</name>
    <dbReference type="NCBI Taxonomy" id="2005703"/>
    <lineage>
        <taxon>Bacteria</taxon>
        <taxon>Bacillati</taxon>
        <taxon>Bacillota</taxon>
        <taxon>Bacilli</taxon>
        <taxon>Lactobacillales</taxon>
        <taxon>Enterococcaceae</taxon>
        <taxon>Enterococcus</taxon>
    </lineage>
</organism>
<dbReference type="Pfam" id="PF13125">
    <property type="entry name" value="DUF3958"/>
    <property type="match status" value="1"/>
</dbReference>
<feature type="coiled-coil region" evidence="1">
    <location>
        <begin position="74"/>
        <end position="101"/>
    </location>
</feature>
<dbReference type="Proteomes" id="UP000630615">
    <property type="component" value="Unassembled WGS sequence"/>
</dbReference>
<proteinExistence type="predicted"/>
<dbReference type="RefSeq" id="WP_088270396.1">
    <property type="nucleotide sequence ID" value="NZ_BMKI01000006.1"/>
</dbReference>
<accession>A0ABQ1PFX3</accession>
<evidence type="ECO:0008006" key="4">
    <source>
        <dbReference type="Google" id="ProtNLM"/>
    </source>
</evidence>
<evidence type="ECO:0000313" key="2">
    <source>
        <dbReference type="EMBL" id="GGC96370.1"/>
    </source>
</evidence>
<name>A0ABQ1PFX3_9ENTE</name>
<protein>
    <recommendedName>
        <fullName evidence="4">DUF3958 domain-containing protein</fullName>
    </recommendedName>
</protein>
<comment type="caution">
    <text evidence="2">The sequence shown here is derived from an EMBL/GenBank/DDBJ whole genome shotgun (WGS) entry which is preliminary data.</text>
</comment>
<sequence length="114" mass="14172">MSEKIDHVIRERQKISDQLFERENDRRELEKFDERMNILYRKNQQFFFEVESMYSTGELNYLSMDLTQELNRSRQQVFSAIEDQKEQIDKERRNLEDKESDLYYKQLKLSEEEM</sequence>